<dbReference type="Gene3D" id="3.30.40.10">
    <property type="entry name" value="Zinc/RING finger domain, C3HC4 (zinc finger)"/>
    <property type="match status" value="1"/>
</dbReference>
<dbReference type="SUPFAM" id="SSF57783">
    <property type="entry name" value="Zinc beta-ribbon"/>
    <property type="match status" value="1"/>
</dbReference>
<dbReference type="SUPFAM" id="SSF46785">
    <property type="entry name" value="Winged helix' DNA-binding domain"/>
    <property type="match status" value="1"/>
</dbReference>
<name>A0AA38WB99_9ASTR</name>
<dbReference type="SMART" id="SM00531">
    <property type="entry name" value="TFIIE"/>
    <property type="match status" value="1"/>
</dbReference>
<reference evidence="6" key="1">
    <citation type="submission" date="2023-03" db="EMBL/GenBank/DDBJ databases">
        <title>Chromosome-scale reference genome and RAD-based genetic map of yellow starthistle (Centaurea solstitialis) reveal putative structural variation and QTLs associated with invader traits.</title>
        <authorList>
            <person name="Reatini B."/>
            <person name="Cang F.A."/>
            <person name="Jiang Q."/>
            <person name="Mckibben M.T.W."/>
            <person name="Barker M.S."/>
            <person name="Rieseberg L.H."/>
            <person name="Dlugosch K.M."/>
        </authorList>
    </citation>
    <scope>NUCLEOTIDE SEQUENCE</scope>
    <source>
        <strain evidence="6">CAN-66</strain>
        <tissue evidence="6">Leaf</tissue>
    </source>
</reference>
<accession>A0AA38WB99</accession>
<dbReference type="PANTHER" id="PTHR13097:SF7">
    <property type="entry name" value="GENERAL TRANSCRIPTION FACTOR IIE SUBUNIT 1"/>
    <property type="match status" value="1"/>
</dbReference>
<dbReference type="EMBL" id="JARYMX010000003">
    <property type="protein sequence ID" value="KAJ9555187.1"/>
    <property type="molecule type" value="Genomic_DNA"/>
</dbReference>
<dbReference type="GO" id="GO:0005673">
    <property type="term" value="C:transcription factor TFIIE complex"/>
    <property type="evidence" value="ECO:0007669"/>
    <property type="project" value="TreeGrafter"/>
</dbReference>
<evidence type="ECO:0000313" key="7">
    <source>
        <dbReference type="Proteomes" id="UP001172457"/>
    </source>
</evidence>
<evidence type="ECO:0000256" key="2">
    <source>
        <dbReference type="ARBA" id="ARBA00023015"/>
    </source>
</evidence>
<feature type="region of interest" description="Disordered" evidence="4">
    <location>
        <begin position="373"/>
        <end position="404"/>
    </location>
</feature>
<dbReference type="AlphaFoldDB" id="A0AA38WB99"/>
<dbReference type="InterPro" id="IPR017919">
    <property type="entry name" value="TFIIE/TFIIEa_HTH"/>
</dbReference>
<feature type="compositionally biased region" description="Polar residues" evidence="4">
    <location>
        <begin position="373"/>
        <end position="391"/>
    </location>
</feature>
<dbReference type="InterPro" id="IPR002853">
    <property type="entry name" value="TFIIE_asu"/>
</dbReference>
<dbReference type="Pfam" id="PF02002">
    <property type="entry name" value="TFIIE_alpha"/>
    <property type="match status" value="1"/>
</dbReference>
<keyword evidence="7" id="KW-1185">Reference proteome</keyword>
<evidence type="ECO:0000256" key="3">
    <source>
        <dbReference type="ARBA" id="ARBA00023163"/>
    </source>
</evidence>
<keyword evidence="3" id="KW-0804">Transcription</keyword>
<feature type="compositionally biased region" description="Basic and acidic residues" evidence="4">
    <location>
        <begin position="393"/>
        <end position="404"/>
    </location>
</feature>
<sequence>MSIEPFNKLVKLTARAFYDDITAKGDNQPKTGRSDNRGIAVVVLDALTRRQWVREEDLAKDLKLHLKQLRRTLRFFEEEKLVTRDHRKETAKGAKAYSAAVAATADNLTGREEKRRLSCTRTLIVVLTMHRRGGGVLIPYTLFEAMHYTDIHDVVRYRLHRMKKKLKDELDNKNTVQEYVCPKCGKRYNALDAIRLICLEDDSFHCESCNTELVAESDKLASQDIAEGDDNARRRRREKLRDMLQKMEVELKPLMDQLSRVKDLDAPDYGTLQAWELRASAAARASNNDPGANDSSRPGQAGTPMPFLGETKKLGLFVGPKKLLDGWAESDMVVTLVEVAFSGVEEKGEIKSESTPMKVLPPWMIKEGMNLTSEQRGGVKQESNMEGTSASIDMKDEKKMSSQEDDAKNLQASFNNQIASLFLYIFIYIEWKDEYFKAYYAALLQRQKEQEEATKREQDLSMNNVSTDVDPSNSRKRQRDDDGEGDVEWEETTTAGETFKVDLNVEAAEPSGDDEDDDDGIDWEEG</sequence>
<feature type="compositionally biased region" description="Acidic residues" evidence="4">
    <location>
        <begin position="511"/>
        <end position="526"/>
    </location>
</feature>
<dbReference type="PROSITE" id="PS51344">
    <property type="entry name" value="HTH_TFE_IIE"/>
    <property type="match status" value="1"/>
</dbReference>
<evidence type="ECO:0000256" key="1">
    <source>
        <dbReference type="ARBA" id="ARBA00008947"/>
    </source>
</evidence>
<comment type="caution">
    <text evidence="6">The sequence shown here is derived from an EMBL/GenBank/DDBJ whole genome shotgun (WGS) entry which is preliminary data.</text>
</comment>
<dbReference type="FunFam" id="3.30.40.10:FF:000269">
    <property type="entry name" value="Transcription initiation factor IIE subunit alpha"/>
    <property type="match status" value="1"/>
</dbReference>
<comment type="similarity">
    <text evidence="1">Belongs to the TFIIE alpha subunit family.</text>
</comment>
<feature type="region of interest" description="Disordered" evidence="4">
    <location>
        <begin position="283"/>
        <end position="305"/>
    </location>
</feature>
<gene>
    <name evidence="6" type="ORF">OSB04_009801</name>
</gene>
<dbReference type="InterPro" id="IPR013083">
    <property type="entry name" value="Znf_RING/FYVE/PHD"/>
</dbReference>
<feature type="compositionally biased region" description="Acidic residues" evidence="4">
    <location>
        <begin position="481"/>
        <end position="491"/>
    </location>
</feature>
<dbReference type="GO" id="GO:0006367">
    <property type="term" value="P:transcription initiation at RNA polymerase II promoter"/>
    <property type="evidence" value="ECO:0007669"/>
    <property type="project" value="InterPro"/>
</dbReference>
<evidence type="ECO:0000313" key="6">
    <source>
        <dbReference type="EMBL" id="KAJ9555187.1"/>
    </source>
</evidence>
<feature type="domain" description="HTH TFE/IIEalpha-type" evidence="5">
    <location>
        <begin position="6"/>
        <end position="109"/>
    </location>
</feature>
<dbReference type="Proteomes" id="UP001172457">
    <property type="component" value="Chromosome 3"/>
</dbReference>
<evidence type="ECO:0000256" key="4">
    <source>
        <dbReference type="SAM" id="MobiDB-lite"/>
    </source>
</evidence>
<protein>
    <recommendedName>
        <fullName evidence="5">HTH TFE/IIEalpha-type domain-containing protein</fullName>
    </recommendedName>
</protein>
<dbReference type="InterPro" id="IPR039997">
    <property type="entry name" value="TFE"/>
</dbReference>
<feature type="compositionally biased region" description="Polar residues" evidence="4">
    <location>
        <begin position="289"/>
        <end position="298"/>
    </location>
</feature>
<dbReference type="InterPro" id="IPR024550">
    <property type="entry name" value="TFIIEa/SarR/Rpc3_HTH_dom"/>
</dbReference>
<feature type="compositionally biased region" description="Polar residues" evidence="4">
    <location>
        <begin position="460"/>
        <end position="472"/>
    </location>
</feature>
<organism evidence="6 7">
    <name type="scientific">Centaurea solstitialis</name>
    <name type="common">yellow star-thistle</name>
    <dbReference type="NCBI Taxonomy" id="347529"/>
    <lineage>
        <taxon>Eukaryota</taxon>
        <taxon>Viridiplantae</taxon>
        <taxon>Streptophyta</taxon>
        <taxon>Embryophyta</taxon>
        <taxon>Tracheophyta</taxon>
        <taxon>Spermatophyta</taxon>
        <taxon>Magnoliopsida</taxon>
        <taxon>eudicotyledons</taxon>
        <taxon>Gunneridae</taxon>
        <taxon>Pentapetalae</taxon>
        <taxon>asterids</taxon>
        <taxon>campanulids</taxon>
        <taxon>Asterales</taxon>
        <taxon>Asteraceae</taxon>
        <taxon>Carduoideae</taxon>
        <taxon>Cardueae</taxon>
        <taxon>Centaureinae</taxon>
        <taxon>Centaurea</taxon>
    </lineage>
</organism>
<keyword evidence="2" id="KW-0805">Transcription regulation</keyword>
<dbReference type="PANTHER" id="PTHR13097">
    <property type="entry name" value="TRANSCRIPTION INITIATION FACTOR IIE, ALPHA SUBUNIT"/>
    <property type="match status" value="1"/>
</dbReference>
<evidence type="ECO:0000259" key="5">
    <source>
        <dbReference type="PROSITE" id="PS51344"/>
    </source>
</evidence>
<dbReference type="InterPro" id="IPR036390">
    <property type="entry name" value="WH_DNA-bd_sf"/>
</dbReference>
<feature type="region of interest" description="Disordered" evidence="4">
    <location>
        <begin position="454"/>
        <end position="526"/>
    </location>
</feature>
<proteinExistence type="inferred from homology"/>